<comment type="caution">
    <text evidence="2">The sequence shown here is derived from an EMBL/GenBank/DDBJ whole genome shotgun (WGS) entry which is preliminary data.</text>
</comment>
<name>M5ISH9_9BACT</name>
<evidence type="ECO:0000313" key="2">
    <source>
        <dbReference type="EMBL" id="EKU12501.1"/>
    </source>
</evidence>
<dbReference type="STRING" id="1244083.CSUNSWCD_441"/>
<gene>
    <name evidence="2" type="ORF">CSUNSWCD_441</name>
</gene>
<dbReference type="PATRIC" id="fig|1244083.3.peg.447"/>
<evidence type="ECO:0000256" key="1">
    <source>
        <dbReference type="SAM" id="MobiDB-lite"/>
    </source>
</evidence>
<accession>M5ISH9</accession>
<sequence length="77" mass="9197">MREIFASLCSQLQAEENFKSVADYLFKISTQLSKSSHDTSPYRFMFKFEVKYFTRRDSHRENAKLKKRAARQRGRTP</sequence>
<evidence type="ECO:0000313" key="3">
    <source>
        <dbReference type="Proteomes" id="UP000011939"/>
    </source>
</evidence>
<dbReference type="AlphaFoldDB" id="M5ISH9"/>
<feature type="compositionally biased region" description="Basic residues" evidence="1">
    <location>
        <begin position="65"/>
        <end position="77"/>
    </location>
</feature>
<dbReference type="EMBL" id="AMZQ01000001">
    <property type="protein sequence ID" value="EKU12501.1"/>
    <property type="molecule type" value="Genomic_DNA"/>
</dbReference>
<reference evidence="2 3" key="1">
    <citation type="journal article" date="2013" name="Genome Announc.">
        <title>Genome Sequence of Campylobacter showae UNSWCD, Isolated from a Patient with Crohn's Disease.</title>
        <authorList>
            <person name="Tay A.P."/>
            <person name="Kaakoush N.O."/>
            <person name="Deshpande N.P."/>
            <person name="Chen Z."/>
            <person name="Mitchell H."/>
            <person name="Wilkins M.R."/>
        </authorList>
    </citation>
    <scope>NUCLEOTIDE SEQUENCE [LARGE SCALE GENOMIC DNA]</scope>
    <source>
        <strain evidence="2 3">CSUNSWCD</strain>
    </source>
</reference>
<feature type="region of interest" description="Disordered" evidence="1">
    <location>
        <begin position="58"/>
        <end position="77"/>
    </location>
</feature>
<protein>
    <submittedName>
        <fullName evidence="2">Uncharacterized protein</fullName>
    </submittedName>
</protein>
<organism evidence="2 3">
    <name type="scientific">Campylobacter showae CSUNSWCD</name>
    <dbReference type="NCBI Taxonomy" id="1244083"/>
    <lineage>
        <taxon>Bacteria</taxon>
        <taxon>Pseudomonadati</taxon>
        <taxon>Campylobacterota</taxon>
        <taxon>Epsilonproteobacteria</taxon>
        <taxon>Campylobacterales</taxon>
        <taxon>Campylobacteraceae</taxon>
        <taxon>Campylobacter</taxon>
    </lineage>
</organism>
<dbReference type="Proteomes" id="UP000011939">
    <property type="component" value="Unassembled WGS sequence"/>
</dbReference>
<proteinExistence type="predicted"/>